<protein>
    <submittedName>
        <fullName evidence="4">Rhamnosyltransferase</fullName>
    </submittedName>
</protein>
<dbReference type="Gene3D" id="3.90.550.10">
    <property type="entry name" value="Spore Coat Polysaccharide Biosynthesis Protein SpsA, Chain A"/>
    <property type="match status" value="1"/>
</dbReference>
<evidence type="ECO:0000313" key="5">
    <source>
        <dbReference type="Proteomes" id="UP000255515"/>
    </source>
</evidence>
<dbReference type="InterPro" id="IPR029044">
    <property type="entry name" value="Nucleotide-diphossugar_trans"/>
</dbReference>
<sequence length="304" mass="35893">MWDRIAIISLNYNSLTDTIRQLSFLLQEGVPASCFYVVDNHSSDQKELDNFCSRKCIRFIPSFKNGGYAYGNNLAIRNAIQDGKDVFLLLNPDIEISKYTITKLYEKLVDCSDLQIIAPRICDKYQRDLIYSDGGIITPHRAWDDHVHYNILKSQVKKNIGINVDIDYVNGSVMMFKKEVLEIIGYMREDFFMYYEETEWCYRLKKYPQYKIGVFTEVEAYHQMSDKGSFFHYYVTKNRIWFFRIHGFKYGKAVKKMFTSAFKAIFRKDEQVLTRKIAHCKLITKAIVHGLLINNKYEKNHSFH</sequence>
<reference evidence="4 5" key="1">
    <citation type="submission" date="2018-06" db="EMBL/GenBank/DDBJ databases">
        <authorList>
            <consortium name="Pathogen Informatics"/>
            <person name="Doyle S."/>
        </authorList>
    </citation>
    <scope>NUCLEOTIDE SEQUENCE [LARGE SCALE GENOMIC DNA]</scope>
    <source>
        <strain evidence="4 5">NCTC11661</strain>
    </source>
</reference>
<dbReference type="EMBL" id="UFTJ01000001">
    <property type="protein sequence ID" value="SSZ46791.1"/>
    <property type="molecule type" value="Genomic_DNA"/>
</dbReference>
<evidence type="ECO:0000256" key="2">
    <source>
        <dbReference type="ARBA" id="ARBA00022676"/>
    </source>
</evidence>
<evidence type="ECO:0000313" key="4">
    <source>
        <dbReference type="EMBL" id="SSZ46791.1"/>
    </source>
</evidence>
<accession>A0A376BZ88</accession>
<organism evidence="4 5">
    <name type="scientific">Bergeyella zoohelcum</name>
    <dbReference type="NCBI Taxonomy" id="1015"/>
    <lineage>
        <taxon>Bacteria</taxon>
        <taxon>Pseudomonadati</taxon>
        <taxon>Bacteroidota</taxon>
        <taxon>Flavobacteriia</taxon>
        <taxon>Flavobacteriales</taxon>
        <taxon>Weeksellaceae</taxon>
        <taxon>Bergeyella</taxon>
    </lineage>
</organism>
<proteinExistence type="inferred from homology"/>
<comment type="similarity">
    <text evidence="1">Belongs to the glycosyltransferase 2 family.</text>
</comment>
<dbReference type="Proteomes" id="UP000255515">
    <property type="component" value="Unassembled WGS sequence"/>
</dbReference>
<name>A0A376BZ88_9FLAO</name>
<keyword evidence="3 4" id="KW-0808">Transferase</keyword>
<dbReference type="AlphaFoldDB" id="A0A376BZ88"/>
<dbReference type="GO" id="GO:0016757">
    <property type="term" value="F:glycosyltransferase activity"/>
    <property type="evidence" value="ECO:0007669"/>
    <property type="project" value="UniProtKB-KW"/>
</dbReference>
<evidence type="ECO:0000256" key="1">
    <source>
        <dbReference type="ARBA" id="ARBA00006739"/>
    </source>
</evidence>
<keyword evidence="2" id="KW-0328">Glycosyltransferase</keyword>
<evidence type="ECO:0000256" key="3">
    <source>
        <dbReference type="ARBA" id="ARBA00022679"/>
    </source>
</evidence>
<dbReference type="SUPFAM" id="SSF53448">
    <property type="entry name" value="Nucleotide-diphospho-sugar transferases"/>
    <property type="match status" value="1"/>
</dbReference>
<dbReference type="PANTHER" id="PTHR43179:SF12">
    <property type="entry name" value="GALACTOFURANOSYLTRANSFERASE GLFT2"/>
    <property type="match status" value="1"/>
</dbReference>
<dbReference type="PANTHER" id="PTHR43179">
    <property type="entry name" value="RHAMNOSYLTRANSFERASE WBBL"/>
    <property type="match status" value="1"/>
</dbReference>
<gene>
    <name evidence="4" type="ORF">NCTC11661_00446</name>
</gene>